<dbReference type="AlphaFoldDB" id="A0A5A7U6N7"/>
<feature type="compositionally biased region" description="Polar residues" evidence="1">
    <location>
        <begin position="633"/>
        <end position="642"/>
    </location>
</feature>
<organism evidence="3 4">
    <name type="scientific">Cucumis melo var. makuwa</name>
    <name type="common">Oriental melon</name>
    <dbReference type="NCBI Taxonomy" id="1194695"/>
    <lineage>
        <taxon>Eukaryota</taxon>
        <taxon>Viridiplantae</taxon>
        <taxon>Streptophyta</taxon>
        <taxon>Embryophyta</taxon>
        <taxon>Tracheophyta</taxon>
        <taxon>Spermatophyta</taxon>
        <taxon>Magnoliopsida</taxon>
        <taxon>eudicotyledons</taxon>
        <taxon>Gunneridae</taxon>
        <taxon>Pentapetalae</taxon>
        <taxon>rosids</taxon>
        <taxon>fabids</taxon>
        <taxon>Cucurbitales</taxon>
        <taxon>Cucurbitaceae</taxon>
        <taxon>Benincaseae</taxon>
        <taxon>Cucumis</taxon>
    </lineage>
</organism>
<feature type="region of interest" description="Disordered" evidence="1">
    <location>
        <begin position="345"/>
        <end position="364"/>
    </location>
</feature>
<evidence type="ECO:0000313" key="4">
    <source>
        <dbReference type="Proteomes" id="UP000321393"/>
    </source>
</evidence>
<dbReference type="OrthoDB" id="8062037at2759"/>
<dbReference type="EMBL" id="SSTE01012362">
    <property type="protein sequence ID" value="KAA0049169.1"/>
    <property type="molecule type" value="Genomic_DNA"/>
</dbReference>
<feature type="region of interest" description="Disordered" evidence="1">
    <location>
        <begin position="253"/>
        <end position="281"/>
    </location>
</feature>
<feature type="region of interest" description="Disordered" evidence="1">
    <location>
        <begin position="611"/>
        <end position="646"/>
    </location>
</feature>
<feature type="region of interest" description="Disordered" evidence="1">
    <location>
        <begin position="372"/>
        <end position="392"/>
    </location>
</feature>
<evidence type="ECO:0000256" key="2">
    <source>
        <dbReference type="SAM" id="Phobius"/>
    </source>
</evidence>
<accession>A0A5A7U6N7</accession>
<feature type="compositionally biased region" description="Polar residues" evidence="1">
    <location>
        <begin position="320"/>
        <end position="330"/>
    </location>
</feature>
<name>A0A5A7U6N7_CUCMM</name>
<proteinExistence type="predicted"/>
<keyword evidence="2" id="KW-0472">Membrane</keyword>
<reference evidence="3 4" key="1">
    <citation type="submission" date="2019-08" db="EMBL/GenBank/DDBJ databases">
        <title>Draft genome sequences of two oriental melons (Cucumis melo L. var makuwa).</title>
        <authorList>
            <person name="Kwon S.-Y."/>
        </authorList>
    </citation>
    <scope>NUCLEOTIDE SEQUENCE [LARGE SCALE GENOMIC DNA]</scope>
    <source>
        <strain evidence="4">cv. SW 3</strain>
        <tissue evidence="3">Leaf</tissue>
    </source>
</reference>
<feature type="compositionally biased region" description="Basic and acidic residues" evidence="1">
    <location>
        <begin position="304"/>
        <end position="318"/>
    </location>
</feature>
<gene>
    <name evidence="3" type="ORF">E6C27_scaffold171G004040</name>
</gene>
<comment type="caution">
    <text evidence="3">The sequence shown here is derived from an EMBL/GenBank/DDBJ whole genome shotgun (WGS) entry which is preliminary data.</text>
</comment>
<keyword evidence="2" id="KW-1133">Transmembrane helix</keyword>
<keyword evidence="2" id="KW-0812">Transmembrane</keyword>
<dbReference type="Proteomes" id="UP000321393">
    <property type="component" value="Unassembled WGS sequence"/>
</dbReference>
<feature type="transmembrane region" description="Helical" evidence="2">
    <location>
        <begin position="803"/>
        <end position="822"/>
    </location>
</feature>
<protein>
    <submittedName>
        <fullName evidence="3">RING/U-box superfamily protein, putative isoform 2</fullName>
    </submittedName>
</protein>
<feature type="compositionally biased region" description="Basic and acidic residues" evidence="1">
    <location>
        <begin position="464"/>
        <end position="473"/>
    </location>
</feature>
<evidence type="ECO:0000256" key="1">
    <source>
        <dbReference type="SAM" id="MobiDB-lite"/>
    </source>
</evidence>
<sequence length="879" mass="97821">MASPSSSSSYLNSACALLAVLDLDEKHNESMKEMETEWIVDVPDTPDRLAARQISGGQFLQTETGSSLSNRLRNPDFMMEKGTNGMKGVGVLASENGHDSRLDRSSKNIPCEDFMGSKNTIILSPGENPNALQNNLLLRKGGREKYSCQGPKRFICPRRVDKGINISVDSPSKPPPCQENTAVPQMREHDLKYKPQTVDRHVAKDFKIENTSNEQSASYMPIASKKPNVNTKGKEKVVEESFQDVGLSMINRNGIEKSNSSNNRHEKQGLGPRQFVSSPRATGHKRLVRNGCISPHNIAIRAKSLSEQRETSSRDVDKSNLGNMPSSSPSCPIDINDIVAEDNCSNKDKGKGIMRQPSISHDKDDVRVIFSSSSDTGKDVGANPGRSSRLGTSEHCEKVGVWRRTHNHLKNGIVLSNPSGNSFKKIDSVGRLSNGKTEIVMERQIPSRQELIAEADCGGSADTSQRDSPKLDRTNGPIHAESKLNKKQKKHESTSQINSSRRIPDVVCLGTSGESSNSRSTRLRSKIFCDNLNEVIEVDELSPEMRHPVSQTGGSLNDDTSDVRARQLEADEILARELQEQLYQEMPIGGEEIDEHLAMALQQVEHGLLAPSRRSHNSQRGSLVAQANRRTRSQSLQNPSNRTRTRVTHSARMAQIRNQFFGGSHRVSTRQRNLNFPMHMDLDMRLDILEALEAAVGDMDDVRMNRDILHIQRDFNESLYSKQATNCSLTGLPSPKCPSDKGLERSGAILLISGLILSDGKITNLMSLRTGLLCAKPAKVEHLLEIKTLRMIMKCCYPLTRTITTMLVHLLTGLIVCHNLLYRLTAHKKLVQFVWIRQPLEMSFAIYLVYTNFTKIVSIHGYRDEHRARFVSAQSLDIG</sequence>
<feature type="region of interest" description="Disordered" evidence="1">
    <location>
        <begin position="301"/>
        <end position="335"/>
    </location>
</feature>
<feature type="region of interest" description="Disordered" evidence="1">
    <location>
        <begin position="456"/>
        <end position="501"/>
    </location>
</feature>
<evidence type="ECO:0000313" key="3">
    <source>
        <dbReference type="EMBL" id="KAA0049169.1"/>
    </source>
</evidence>